<dbReference type="RefSeq" id="WP_010601970.1">
    <property type="nucleotide sequence ID" value="NZ_JAPJUH010000003.1"/>
</dbReference>
<evidence type="ECO:0000259" key="1">
    <source>
        <dbReference type="Pfam" id="PF19556"/>
    </source>
</evidence>
<dbReference type="EMBL" id="JAPJUH010000003">
    <property type="protein sequence ID" value="MCX3265010.1"/>
    <property type="molecule type" value="Genomic_DNA"/>
</dbReference>
<gene>
    <name evidence="2" type="ORF">OQZ29_09650</name>
</gene>
<keyword evidence="3" id="KW-1185">Reference proteome</keyword>
<dbReference type="Proteomes" id="UP001142592">
    <property type="component" value="Unassembled WGS sequence"/>
</dbReference>
<protein>
    <submittedName>
        <fullName evidence="2">PRTRC system protein E</fullName>
    </submittedName>
</protein>
<feature type="domain" description="ParB-related ThiF-related cassette protein E" evidence="1">
    <location>
        <begin position="1"/>
        <end position="176"/>
    </location>
</feature>
<dbReference type="Pfam" id="PF19556">
    <property type="entry name" value="PRTRC_E"/>
    <property type="match status" value="1"/>
</dbReference>
<name>A0A9X3DD63_9SPHI</name>
<organism evidence="2 3">
    <name type="scientific">Pedobacter agri</name>
    <dbReference type="NCBI Taxonomy" id="454586"/>
    <lineage>
        <taxon>Bacteria</taxon>
        <taxon>Pseudomonadati</taxon>
        <taxon>Bacteroidota</taxon>
        <taxon>Sphingobacteriia</taxon>
        <taxon>Sphingobacteriales</taxon>
        <taxon>Sphingobacteriaceae</taxon>
        <taxon>Pedobacter</taxon>
    </lineage>
</organism>
<comment type="caution">
    <text evidence="2">The sequence shown here is derived from an EMBL/GenBank/DDBJ whole genome shotgun (WGS) entry which is preliminary data.</text>
</comment>
<dbReference type="InterPro" id="IPR022273">
    <property type="entry name" value="PRTRC_protein-E"/>
</dbReference>
<reference evidence="2" key="1">
    <citation type="submission" date="2022-11" db="EMBL/GenBank/DDBJ databases">
        <authorList>
            <person name="Graham C."/>
            <person name="Newman J.D."/>
        </authorList>
    </citation>
    <scope>NUCLEOTIDE SEQUENCE</scope>
    <source>
        <strain evidence="2">DSM 19486</strain>
    </source>
</reference>
<proteinExistence type="predicted"/>
<dbReference type="NCBIfam" id="TIGR03741">
    <property type="entry name" value="PRTRC_E"/>
    <property type="match status" value="1"/>
</dbReference>
<sequence>MRTNFFQALQRLHDAGAWVINVNFSSGNELIVSVVLKSQDRDSLKNNQLPPMVFKGTAQEIGEGILDGLIQPVAETRSLFVNISAYNKGLEEAKSKIVVKPKAEKQTVNTEKLKPAEMISNKPKFEDILKEINVLNAACKYAEAVVMIPAVEDYPDKKAEIGKLRIDLEWRLKQLTLL</sequence>
<accession>A0A9X3DD63</accession>
<dbReference type="AlphaFoldDB" id="A0A9X3DD63"/>
<evidence type="ECO:0000313" key="3">
    <source>
        <dbReference type="Proteomes" id="UP001142592"/>
    </source>
</evidence>
<evidence type="ECO:0000313" key="2">
    <source>
        <dbReference type="EMBL" id="MCX3265010.1"/>
    </source>
</evidence>